<name>D8MX93_ERWBE</name>
<dbReference type="STRING" id="634500.EbC_39190"/>
<organism evidence="3">
    <name type="scientific">Erwinia billingiae (strain Eb661)</name>
    <dbReference type="NCBI Taxonomy" id="634500"/>
    <lineage>
        <taxon>Bacteria</taxon>
        <taxon>Pseudomonadati</taxon>
        <taxon>Pseudomonadota</taxon>
        <taxon>Gammaproteobacteria</taxon>
        <taxon>Enterobacterales</taxon>
        <taxon>Erwiniaceae</taxon>
        <taxon>Erwinia</taxon>
    </lineage>
</organism>
<evidence type="ECO:0000313" key="2">
    <source>
        <dbReference type="EMBL" id="CAX61450.1"/>
    </source>
</evidence>
<evidence type="ECO:0000313" key="3">
    <source>
        <dbReference type="Proteomes" id="UP000008793"/>
    </source>
</evidence>
<reference evidence="2 3" key="1">
    <citation type="journal article" date="2010" name="BMC Genomics">
        <title>Genome comparison of the epiphytic bacteria Erwinia billingiae and E. tasmaniensis with the pear pathogen E. pyrifoliae.</title>
        <authorList>
            <person name="Kube M."/>
            <person name="Migdoll A.M."/>
            <person name="Gehring I."/>
            <person name="Heitmann K."/>
            <person name="Mayer Y."/>
            <person name="Kuhl H."/>
            <person name="Knaust F."/>
            <person name="Geider K."/>
            <person name="Reinhardt R."/>
        </authorList>
    </citation>
    <scope>NUCLEOTIDE SEQUENCE [LARGE SCALE GENOMIC DNA]</scope>
    <source>
        <strain evidence="2 3">Eb661</strain>
    </source>
</reference>
<protein>
    <submittedName>
        <fullName evidence="2">Uncharacterized protein</fullName>
    </submittedName>
</protein>
<keyword evidence="1" id="KW-0732">Signal</keyword>
<gene>
    <name evidence="2" type="ordered locus">EbC_39190</name>
</gene>
<evidence type="ECO:0000256" key="1">
    <source>
        <dbReference type="SAM" id="SignalP"/>
    </source>
</evidence>
<proteinExistence type="predicted"/>
<dbReference type="RefSeq" id="WP_013203933.1">
    <property type="nucleotide sequence ID" value="NC_014306.1"/>
</dbReference>
<dbReference type="AlphaFoldDB" id="D8MX93"/>
<keyword evidence="3" id="KW-1185">Reference proteome</keyword>
<dbReference type="EMBL" id="FP236843">
    <property type="protein sequence ID" value="CAX61450.1"/>
    <property type="molecule type" value="Genomic_DNA"/>
</dbReference>
<accession>D8MX93</accession>
<dbReference type="Proteomes" id="UP000008793">
    <property type="component" value="Chromosome"/>
</dbReference>
<dbReference type="GeneID" id="90513862"/>
<dbReference type="HOGENOM" id="CLU_1479896_0_0_6"/>
<feature type="signal peptide" evidence="1">
    <location>
        <begin position="1"/>
        <end position="17"/>
    </location>
</feature>
<dbReference type="KEGG" id="ebi:EbC_39190"/>
<sequence>MKRALLTLLLCSAFASAEMSPAAVKHQIEEHGVNAFQAQVSESDWHSIIATKVAEGDAEWIAILPWFRALSNNEKTADLVEAAQRGLIRNPQAMLEALNSIDKMTPRGKVVHLDTDNICFGSIPDISKHSYLLFYAATKHALEEANNLAAKCLWVLDSVHDELMAEDRNGTKNWGTRAVPGY</sequence>
<feature type="chain" id="PRO_5003118317" evidence="1">
    <location>
        <begin position="18"/>
        <end position="182"/>
    </location>
</feature>